<keyword evidence="2" id="KW-1185">Reference proteome</keyword>
<reference evidence="1 2" key="1">
    <citation type="submission" date="2014-02" db="EMBL/GenBank/DDBJ databases">
        <title>Draft genome sequence of Lysinibacillus sinduriensis JCM 15800.</title>
        <authorList>
            <person name="Zhang F."/>
            <person name="Wang G."/>
            <person name="Zhang L."/>
        </authorList>
    </citation>
    <scope>NUCLEOTIDE SEQUENCE [LARGE SCALE GENOMIC DNA]</scope>
    <source>
        <strain evidence="1 2">JCM 15800</strain>
    </source>
</reference>
<dbReference type="eggNOG" id="ENOG502ZAJN">
    <property type="taxonomic scope" value="Bacteria"/>
</dbReference>
<sequence>MRFSKLKKSLEGFLCESLKKRVELHAAVYRQAHDSPSRVWLTFDKVQIFSAADLSFSVQHFNREQELVEQFELKPIPYNSDWEVMFLSPERKALIAASDQAEEELHRDRVWASWHLYASLLKYLNLSIEEALTSEYPLVRAFALFDRRVGKRRLLNMEHFTHSIEEKFFHIRCKVEGLNKTN</sequence>
<dbReference type="STRING" id="1384057.CD33_01715"/>
<dbReference type="RefSeq" id="WP_036197529.1">
    <property type="nucleotide sequence ID" value="NZ_AVCY01000023.1"/>
</dbReference>
<dbReference type="OrthoDB" id="9815878at2"/>
<accession>A0A0A3I5Y5</accession>
<protein>
    <submittedName>
        <fullName evidence="1">Uncharacterized protein</fullName>
    </submittedName>
</protein>
<proteinExistence type="predicted"/>
<comment type="caution">
    <text evidence="1">The sequence shown here is derived from an EMBL/GenBank/DDBJ whole genome shotgun (WGS) entry which is preliminary data.</text>
</comment>
<dbReference type="EMBL" id="JPVO01000033">
    <property type="protein sequence ID" value="KGR78113.1"/>
    <property type="molecule type" value="Genomic_DNA"/>
</dbReference>
<dbReference type="Pfam" id="PF25753">
    <property type="entry name" value="SF0329"/>
    <property type="match status" value="1"/>
</dbReference>
<evidence type="ECO:0000313" key="1">
    <source>
        <dbReference type="EMBL" id="KGR78113.1"/>
    </source>
</evidence>
<dbReference type="Proteomes" id="UP000030408">
    <property type="component" value="Unassembled WGS sequence"/>
</dbReference>
<evidence type="ECO:0000313" key="2">
    <source>
        <dbReference type="Proteomes" id="UP000030408"/>
    </source>
</evidence>
<name>A0A0A3I5Y5_9BACL</name>
<dbReference type="InterPro" id="IPR057955">
    <property type="entry name" value="SF0329-like"/>
</dbReference>
<gene>
    <name evidence="1" type="ORF">CD33_01715</name>
</gene>
<organism evidence="1 2">
    <name type="scientific">Ureibacillus sinduriensis BLB-1 = JCM 15800</name>
    <dbReference type="NCBI Taxonomy" id="1384057"/>
    <lineage>
        <taxon>Bacteria</taxon>
        <taxon>Bacillati</taxon>
        <taxon>Bacillota</taxon>
        <taxon>Bacilli</taxon>
        <taxon>Bacillales</taxon>
        <taxon>Caryophanaceae</taxon>
        <taxon>Ureibacillus</taxon>
    </lineage>
</organism>
<dbReference type="AlphaFoldDB" id="A0A0A3I5Y5"/>